<gene>
    <name evidence="1" type="ORF">H2509_04045</name>
</gene>
<dbReference type="EMBL" id="JACFXV010000039">
    <property type="protein sequence ID" value="MBA5776293.1"/>
    <property type="molecule type" value="Genomic_DNA"/>
</dbReference>
<dbReference type="SUPFAM" id="SSF56059">
    <property type="entry name" value="Glutathione synthetase ATP-binding domain-like"/>
    <property type="match status" value="1"/>
</dbReference>
<dbReference type="RefSeq" id="WP_182162572.1">
    <property type="nucleotide sequence ID" value="NZ_JACFXV010000039.1"/>
</dbReference>
<evidence type="ECO:0000313" key="1">
    <source>
        <dbReference type="EMBL" id="MBA5776293.1"/>
    </source>
</evidence>
<comment type="caution">
    <text evidence="1">The sequence shown here is derived from an EMBL/GenBank/DDBJ whole genome shotgun (WGS) entry which is preliminary data.</text>
</comment>
<protein>
    <recommendedName>
        <fullName evidence="3">ATP-grasp domain-containing protein</fullName>
    </recommendedName>
</protein>
<dbReference type="InterPro" id="IPR053269">
    <property type="entry name" value="Asp-Met_ligase"/>
</dbReference>
<dbReference type="AlphaFoldDB" id="A0A839A9S0"/>
<name>A0A839A9S0_9HYPH</name>
<dbReference type="PANTHER" id="PTHR37018:SF1">
    <property type="entry name" value="CULTURE SPECIFIC PROTEIN, PUTATIVE (AFU_ORTHOLOGUE AFUA_2G00130)-RELATED"/>
    <property type="match status" value="1"/>
</dbReference>
<reference evidence="1 2" key="1">
    <citation type="submission" date="2020-07" db="EMBL/GenBank/DDBJ databases">
        <title>Stappia sp., F7233, whole genome shotgun sequencing project.</title>
        <authorList>
            <person name="Jiang S."/>
            <person name="Liu Z.W."/>
            <person name="Du Z.J."/>
        </authorList>
    </citation>
    <scope>NUCLEOTIDE SEQUENCE [LARGE SCALE GENOMIC DNA]</scope>
    <source>
        <strain evidence="1 2">F7233</strain>
    </source>
</reference>
<organism evidence="1 2">
    <name type="scientific">Stappia albiluteola</name>
    <dbReference type="NCBI Taxonomy" id="2758565"/>
    <lineage>
        <taxon>Bacteria</taxon>
        <taxon>Pseudomonadati</taxon>
        <taxon>Pseudomonadota</taxon>
        <taxon>Alphaproteobacteria</taxon>
        <taxon>Hyphomicrobiales</taxon>
        <taxon>Stappiaceae</taxon>
        <taxon>Stappia</taxon>
    </lineage>
</organism>
<keyword evidence="2" id="KW-1185">Reference proteome</keyword>
<dbReference type="PANTHER" id="PTHR37018">
    <property type="entry name" value="CULTURE SPECIFIC PROTEIN, PUTATIVE (AFU_ORTHOLOGUE AFUA_2G00130)-RELATED"/>
    <property type="match status" value="1"/>
</dbReference>
<sequence>MTMALPPLRPGLSPDLLYPADAAYMARTDLEQTRMLGYTPFNLDAVTSLLMGLLGMRAAVRHVSGATDQILTLISRAGLEVAEDMRLYESSEQAERHADDLVAKGCRLFWPYPLRDGRFPDENHLVPPALWRRLNAKERLSDLVDARFLPPRDIGPAEDLVARPFARPVFIKAGGGIATGWGYAVRHCHDEATYTEAVQWFTGLGDKAGLVVVEDAVNVEHCWCATVAVTESDIHYAGAAEQLFSAPARQFGSLVDAANPLPEAGVALALSIAERARRLGFLGLAGFDIGAAADGSLYVFDPNFRFNSSTPQVLLHDDAARRVGASVSLSFNDGSPHPFGEVARSIVGPIDDGWFVPTRLIDGAHLPAAEGLSRVTGFLLADSMTQAQERQSLLTRILRD</sequence>
<proteinExistence type="predicted"/>
<accession>A0A839A9S0</accession>
<dbReference type="Proteomes" id="UP000541109">
    <property type="component" value="Unassembled WGS sequence"/>
</dbReference>
<evidence type="ECO:0000313" key="2">
    <source>
        <dbReference type="Proteomes" id="UP000541109"/>
    </source>
</evidence>
<evidence type="ECO:0008006" key="3">
    <source>
        <dbReference type="Google" id="ProtNLM"/>
    </source>
</evidence>